<accession>A0A422PHS9</accession>
<dbReference type="GeneID" id="40318487"/>
<evidence type="ECO:0000313" key="2">
    <source>
        <dbReference type="Proteomes" id="UP000284403"/>
    </source>
</evidence>
<dbReference type="OrthoDB" id="272873at2759"/>
<keyword evidence="2" id="KW-1185">Reference proteome</keyword>
<dbReference type="EMBL" id="MKKU01000266">
    <property type="protein sequence ID" value="RNF17288.1"/>
    <property type="molecule type" value="Genomic_DNA"/>
</dbReference>
<evidence type="ECO:0000313" key="1">
    <source>
        <dbReference type="EMBL" id="RNF17288.1"/>
    </source>
</evidence>
<gene>
    <name evidence="1" type="ORF">Tco025E_04876</name>
</gene>
<dbReference type="Proteomes" id="UP000284403">
    <property type="component" value="Unassembled WGS sequence"/>
</dbReference>
<proteinExistence type="predicted"/>
<dbReference type="RefSeq" id="XP_029228095.1">
    <property type="nucleotide sequence ID" value="XM_029371781.1"/>
</dbReference>
<organism evidence="1 2">
    <name type="scientific">Trypanosoma conorhini</name>
    <dbReference type="NCBI Taxonomy" id="83891"/>
    <lineage>
        <taxon>Eukaryota</taxon>
        <taxon>Discoba</taxon>
        <taxon>Euglenozoa</taxon>
        <taxon>Kinetoplastea</taxon>
        <taxon>Metakinetoplastina</taxon>
        <taxon>Trypanosomatida</taxon>
        <taxon>Trypanosomatidae</taxon>
        <taxon>Trypanosoma</taxon>
    </lineage>
</organism>
<sequence>MTVADVVVPLQEECAEARPRHRFFFLNGILCRTETADASFRPSDIFVGRDPPPRGTATLGDASRIVDDAAATPASADVDRDCPIFNTFGVLSGGVLLDPNTRRFVDFVDDAVVAPALPQAAESDNVAHHESLAHAKIRAEGVLCLCSSIEPLNVPGTRDTPLSWPRSRRLAQSADARALARRNVARVLRRCVAEVPVDRAMLTFMEVYRCHLKSKRPTARFMTENIPFRFQYGGRAVLLQRGDDDDDVGGGGSCGGRPGPGAGSRFSEFHTFTGLPKMASGRHEEKVTTTPGREFAMRVEMRLQRLVRPRRGDLMIGKRPRRHPEATEFETLWWTFLRYAPLLRVCRSPAPNADGRTEWSLADDHDANYREEVLEFEAARAEGGGPRWSVATISDAWDWLLRHDRGRLLRRLAKLKRCVEKLRL</sequence>
<dbReference type="AlphaFoldDB" id="A0A422PHS9"/>
<name>A0A422PHS9_9TRYP</name>
<reference evidence="1 2" key="1">
    <citation type="journal article" date="2018" name="BMC Genomics">
        <title>Genomic comparison of Trypanosoma conorhini and Trypanosoma rangeli to Trypanosoma cruzi strains of high and low virulence.</title>
        <authorList>
            <person name="Bradwell K.R."/>
            <person name="Koparde V.N."/>
            <person name="Matveyev A.V."/>
            <person name="Serrano M.G."/>
            <person name="Alves J.M."/>
            <person name="Parikh H."/>
            <person name="Huang B."/>
            <person name="Lee V."/>
            <person name="Espinosa-Alvarez O."/>
            <person name="Ortiz P.A."/>
            <person name="Costa-Martins A.G."/>
            <person name="Teixeira M.M."/>
            <person name="Buck G.A."/>
        </authorList>
    </citation>
    <scope>NUCLEOTIDE SEQUENCE [LARGE SCALE GENOMIC DNA]</scope>
    <source>
        <strain evidence="1 2">025E</strain>
    </source>
</reference>
<protein>
    <submittedName>
        <fullName evidence="1">Uncharacterized protein</fullName>
    </submittedName>
</protein>
<comment type="caution">
    <text evidence="1">The sequence shown here is derived from an EMBL/GenBank/DDBJ whole genome shotgun (WGS) entry which is preliminary data.</text>
</comment>